<organism evidence="1 2">
    <name type="scientific">Microdochium trichocladiopsis</name>
    <dbReference type="NCBI Taxonomy" id="1682393"/>
    <lineage>
        <taxon>Eukaryota</taxon>
        <taxon>Fungi</taxon>
        <taxon>Dikarya</taxon>
        <taxon>Ascomycota</taxon>
        <taxon>Pezizomycotina</taxon>
        <taxon>Sordariomycetes</taxon>
        <taxon>Xylariomycetidae</taxon>
        <taxon>Xylariales</taxon>
        <taxon>Microdochiaceae</taxon>
        <taxon>Microdochium</taxon>
    </lineage>
</organism>
<accession>A0A9P9BNU0</accession>
<reference evidence="1" key="1">
    <citation type="journal article" date="2021" name="Nat. Commun.">
        <title>Genetic determinants of endophytism in the Arabidopsis root mycobiome.</title>
        <authorList>
            <person name="Mesny F."/>
            <person name="Miyauchi S."/>
            <person name="Thiergart T."/>
            <person name="Pickel B."/>
            <person name="Atanasova L."/>
            <person name="Karlsson M."/>
            <person name="Huettel B."/>
            <person name="Barry K.W."/>
            <person name="Haridas S."/>
            <person name="Chen C."/>
            <person name="Bauer D."/>
            <person name="Andreopoulos W."/>
            <person name="Pangilinan J."/>
            <person name="LaButti K."/>
            <person name="Riley R."/>
            <person name="Lipzen A."/>
            <person name="Clum A."/>
            <person name="Drula E."/>
            <person name="Henrissat B."/>
            <person name="Kohler A."/>
            <person name="Grigoriev I.V."/>
            <person name="Martin F.M."/>
            <person name="Hacquard S."/>
        </authorList>
    </citation>
    <scope>NUCLEOTIDE SEQUENCE</scope>
    <source>
        <strain evidence="1">MPI-CAGE-CH-0230</strain>
    </source>
</reference>
<evidence type="ECO:0000313" key="2">
    <source>
        <dbReference type="Proteomes" id="UP000756346"/>
    </source>
</evidence>
<evidence type="ECO:0000313" key="1">
    <source>
        <dbReference type="EMBL" id="KAH7021208.1"/>
    </source>
</evidence>
<keyword evidence="2" id="KW-1185">Reference proteome</keyword>
<name>A0A9P9BNU0_9PEZI</name>
<protein>
    <submittedName>
        <fullName evidence="1">Uncharacterized protein</fullName>
    </submittedName>
</protein>
<gene>
    <name evidence="1" type="ORF">B0I36DRAFT_30018</name>
</gene>
<dbReference type="AlphaFoldDB" id="A0A9P9BNU0"/>
<sequence>MCTAGMPTMKPRSDSASLRIGFVAASVSMQRPSGASESSCTESLRCRPAAGKHGSPAVESGHTLASRANTSSLTRQPLINQLPRITRRQITFGRRVFCILRGHTKGITRACIHDRKPKSKTGTFVKITKHHFRHGVSATSLFVVHIVGEAVEHLGVERAFFLSRETRT</sequence>
<comment type="caution">
    <text evidence="1">The sequence shown here is derived from an EMBL/GenBank/DDBJ whole genome shotgun (WGS) entry which is preliminary data.</text>
</comment>
<dbReference type="EMBL" id="JAGTJQ010000010">
    <property type="protein sequence ID" value="KAH7021208.1"/>
    <property type="molecule type" value="Genomic_DNA"/>
</dbReference>
<proteinExistence type="predicted"/>
<dbReference type="Proteomes" id="UP000756346">
    <property type="component" value="Unassembled WGS sequence"/>
</dbReference>
<dbReference type="GeneID" id="70181556"/>
<dbReference type="RefSeq" id="XP_046007409.1">
    <property type="nucleotide sequence ID" value="XM_046152010.1"/>
</dbReference>